<organism evidence="2 3">
    <name type="scientific">Corynebacterium aurimucosum (strain ATCC 700975 / DSM 44827 / CIP 107346 / CN-1)</name>
    <name type="common">Corynebacterium nigricans</name>
    <dbReference type="NCBI Taxonomy" id="548476"/>
    <lineage>
        <taxon>Bacteria</taxon>
        <taxon>Bacillati</taxon>
        <taxon>Actinomycetota</taxon>
        <taxon>Actinomycetes</taxon>
        <taxon>Mycobacteriales</taxon>
        <taxon>Corynebacteriaceae</taxon>
        <taxon>Corynebacterium</taxon>
    </lineage>
</organism>
<reference evidence="2 3" key="1">
    <citation type="journal article" date="2010" name="BMC Genomics">
        <title>Complete genome sequence and lifestyle of black-pigmented Corynebacterium aurimucosum ATCC 700975 (formerly C. nigricans CN-1) isolated from a vaginal swab of a woman with spontaneous abortion.</title>
        <authorList>
            <person name="Trost E."/>
            <person name="Gotker S."/>
            <person name="Schneider J."/>
            <person name="Schneiker-Bekel S."/>
            <person name="Szczepanowski R."/>
            <person name="Tilker A."/>
            <person name="Viehoever P."/>
            <person name="Arnold W."/>
            <person name="Bekel T."/>
            <person name="Blom J."/>
            <person name="Gartemann K.H."/>
            <person name="Linke B."/>
            <person name="Goesmann A."/>
            <person name="Puhler A."/>
            <person name="Shukla S.K."/>
            <person name="Tauch A."/>
        </authorList>
    </citation>
    <scope>NUCLEOTIDE SEQUENCE [LARGE SCALE GENOMIC DNA]</scope>
    <source>
        <strain evidence="3">ATCC 700975 / DSM 44827 / CIP 107346 / CN-1</strain>
    </source>
</reference>
<dbReference type="Proteomes" id="UP000002077">
    <property type="component" value="Chromosome"/>
</dbReference>
<dbReference type="RefSeq" id="WP_012715245.1">
    <property type="nucleotide sequence ID" value="NC_012590.1"/>
</dbReference>
<dbReference type="AlphaFoldDB" id="C3PIE8"/>
<dbReference type="STRING" id="548476.cauri_2009"/>
<gene>
    <name evidence="2" type="ordered locus">cauri_2009</name>
</gene>
<feature type="signal peptide" evidence="1">
    <location>
        <begin position="1"/>
        <end position="22"/>
    </location>
</feature>
<keyword evidence="3" id="KW-1185">Reference proteome</keyword>
<dbReference type="KEGG" id="car:cauri_2009"/>
<sequence>MRKILTVACAAPLLLSGCGGGAEDTPTPTSEQVTATEAAPGKTAPETFESAIQVLNYLQGQNVTCANTDSIEQGLTCETSGVSYIVNTDPTGKLVQAMVGAAEQVDNTALIYGDHWYISCAGVSAPTACASAGASLTGYEKAGF</sequence>
<keyword evidence="1" id="KW-0732">Signal</keyword>
<accession>C3PIE8</accession>
<feature type="chain" id="PRO_5039374018" evidence="1">
    <location>
        <begin position="23"/>
        <end position="144"/>
    </location>
</feature>
<name>C3PIE8_CORA7</name>
<dbReference type="PROSITE" id="PS51257">
    <property type="entry name" value="PROKAR_LIPOPROTEIN"/>
    <property type="match status" value="1"/>
</dbReference>
<evidence type="ECO:0000256" key="1">
    <source>
        <dbReference type="SAM" id="SignalP"/>
    </source>
</evidence>
<dbReference type="HOGENOM" id="CLU_1793217_0_0_11"/>
<proteinExistence type="predicted"/>
<evidence type="ECO:0000313" key="3">
    <source>
        <dbReference type="Proteomes" id="UP000002077"/>
    </source>
</evidence>
<dbReference type="EMBL" id="CP001601">
    <property type="protein sequence ID" value="ACP33602.1"/>
    <property type="molecule type" value="Genomic_DNA"/>
</dbReference>
<dbReference type="OrthoDB" id="9956800at2"/>
<dbReference type="GeneID" id="31924652"/>
<evidence type="ECO:0000313" key="2">
    <source>
        <dbReference type="EMBL" id="ACP33602.1"/>
    </source>
</evidence>
<protein>
    <submittedName>
        <fullName evidence="2">Putative secreted protein</fullName>
    </submittedName>
</protein>